<dbReference type="PANTHER" id="PTHR33362:SF2">
    <property type="entry name" value="TRAP TRANSPORTER LARGE PERMEASE PROTEIN"/>
    <property type="match status" value="1"/>
</dbReference>
<gene>
    <name evidence="9" type="ORF">GCM10023337_10710</name>
</gene>
<name>A0ABP9M2Y4_9BURK</name>
<keyword evidence="5 7" id="KW-1133">Transmembrane helix</keyword>
<feature type="transmembrane region" description="Helical" evidence="7">
    <location>
        <begin position="75"/>
        <end position="93"/>
    </location>
</feature>
<keyword evidence="4 7" id="KW-0812">Transmembrane</keyword>
<evidence type="ECO:0000256" key="6">
    <source>
        <dbReference type="ARBA" id="ARBA00023136"/>
    </source>
</evidence>
<dbReference type="Proteomes" id="UP001500227">
    <property type="component" value="Unassembled WGS sequence"/>
</dbReference>
<evidence type="ECO:0000313" key="10">
    <source>
        <dbReference type="Proteomes" id="UP001500227"/>
    </source>
</evidence>
<feature type="domain" description="TRAP C4-dicarboxylate transport system permease DctM subunit" evidence="8">
    <location>
        <begin position="4"/>
        <end position="414"/>
    </location>
</feature>
<evidence type="ECO:0000256" key="1">
    <source>
        <dbReference type="ARBA" id="ARBA00004429"/>
    </source>
</evidence>
<organism evidence="9 10">
    <name type="scientific">Paenalcaligenes hermetiae</name>
    <dbReference type="NCBI Taxonomy" id="1157987"/>
    <lineage>
        <taxon>Bacteria</taxon>
        <taxon>Pseudomonadati</taxon>
        <taxon>Pseudomonadota</taxon>
        <taxon>Betaproteobacteria</taxon>
        <taxon>Burkholderiales</taxon>
        <taxon>Alcaligenaceae</taxon>
        <taxon>Paenalcaligenes</taxon>
    </lineage>
</organism>
<keyword evidence="2" id="KW-1003">Cell membrane</keyword>
<feature type="transmembrane region" description="Helical" evidence="7">
    <location>
        <begin position="273"/>
        <end position="291"/>
    </location>
</feature>
<feature type="transmembrane region" description="Helical" evidence="7">
    <location>
        <begin position="237"/>
        <end position="253"/>
    </location>
</feature>
<comment type="function">
    <text evidence="7">Part of the tripartite ATP-independent periplasmic (TRAP) transport system.</text>
</comment>
<keyword evidence="10" id="KW-1185">Reference proteome</keyword>
<dbReference type="NCBIfam" id="TIGR00786">
    <property type="entry name" value="dctM"/>
    <property type="match status" value="1"/>
</dbReference>
<evidence type="ECO:0000256" key="3">
    <source>
        <dbReference type="ARBA" id="ARBA00022519"/>
    </source>
</evidence>
<evidence type="ECO:0000256" key="7">
    <source>
        <dbReference type="RuleBase" id="RU369079"/>
    </source>
</evidence>
<sequence>MLAISFFTLLLLSVPVAFVLAITALLFIYTSDNTVLLSSYPLQFFGGLENYGLLALPLFILLGECMHEGGIARRLMAAAAACIGSVRGGLAYINLLANMMLASILGSTVAQVTIMARIAVPQMQQAGYRKDTAITITALGGLLAPIMPPSMLFIIYGVIAQISIGDLFLAGIVPGLLLSLAFLAIIGVLAKKHQYPYTEHQNSKQRCKALFQSLPAVMIPIIIIGCILGGIATPTEAAAIACIVSILVGKYIYKELHFAFIGPALIRAAQNAAVVLLLIAASHVFGWVITFENLPAQFADWIQQVTSSPPVFLFLVVLALLIMGMVMDPIPIIILVVPVLLPVAMDHYGINPFHFGVVLCLSLVLGLLTPPIGSALFVASSLSGIKAERIARLALPYLFAALAVIALLVLLPALSLVFIPSP</sequence>
<evidence type="ECO:0000256" key="4">
    <source>
        <dbReference type="ARBA" id="ARBA00022692"/>
    </source>
</evidence>
<accession>A0ABP9M2Y4</accession>
<dbReference type="EMBL" id="BAABKD010000008">
    <property type="protein sequence ID" value="GAA5088748.1"/>
    <property type="molecule type" value="Genomic_DNA"/>
</dbReference>
<reference evidence="10" key="1">
    <citation type="journal article" date="2019" name="Int. J. Syst. Evol. Microbiol.">
        <title>The Global Catalogue of Microorganisms (GCM) 10K type strain sequencing project: providing services to taxonomists for standard genome sequencing and annotation.</title>
        <authorList>
            <consortium name="The Broad Institute Genomics Platform"/>
            <consortium name="The Broad Institute Genome Sequencing Center for Infectious Disease"/>
            <person name="Wu L."/>
            <person name="Ma J."/>
        </authorList>
    </citation>
    <scope>NUCLEOTIDE SEQUENCE [LARGE SCALE GENOMIC DNA]</scope>
    <source>
        <strain evidence="10">JCM 18423</strain>
    </source>
</reference>
<feature type="transmembrane region" description="Helical" evidence="7">
    <location>
        <begin position="99"/>
        <end position="120"/>
    </location>
</feature>
<feature type="transmembrane region" description="Helical" evidence="7">
    <location>
        <begin position="353"/>
        <end position="377"/>
    </location>
</feature>
<comment type="subcellular location">
    <subcellularLocation>
        <location evidence="1 7">Cell inner membrane</location>
        <topology evidence="1 7">Multi-pass membrane protein</topology>
    </subcellularLocation>
</comment>
<keyword evidence="7" id="KW-0813">Transport</keyword>
<comment type="similarity">
    <text evidence="7">Belongs to the TRAP transporter large permease family.</text>
</comment>
<feature type="transmembrane region" description="Helical" evidence="7">
    <location>
        <begin position="7"/>
        <end position="30"/>
    </location>
</feature>
<proteinExistence type="inferred from homology"/>
<evidence type="ECO:0000256" key="2">
    <source>
        <dbReference type="ARBA" id="ARBA00022475"/>
    </source>
</evidence>
<feature type="transmembrane region" description="Helical" evidence="7">
    <location>
        <begin position="311"/>
        <end position="341"/>
    </location>
</feature>
<keyword evidence="3 7" id="KW-0997">Cell inner membrane</keyword>
<dbReference type="RefSeq" id="WP_345370198.1">
    <property type="nucleotide sequence ID" value="NZ_BAABKD010000008.1"/>
</dbReference>
<feature type="transmembrane region" description="Helical" evidence="7">
    <location>
        <begin position="210"/>
        <end position="231"/>
    </location>
</feature>
<dbReference type="InterPro" id="IPR010656">
    <property type="entry name" value="DctM"/>
</dbReference>
<keyword evidence="6 7" id="KW-0472">Membrane</keyword>
<dbReference type="PANTHER" id="PTHR33362">
    <property type="entry name" value="SIALIC ACID TRAP TRANSPORTER PERMEASE PROTEIN SIAT-RELATED"/>
    <property type="match status" value="1"/>
</dbReference>
<comment type="caution">
    <text evidence="9">The sequence shown here is derived from an EMBL/GenBank/DDBJ whole genome shotgun (WGS) entry which is preliminary data.</text>
</comment>
<feature type="transmembrane region" description="Helical" evidence="7">
    <location>
        <begin position="42"/>
        <end position="63"/>
    </location>
</feature>
<dbReference type="InterPro" id="IPR004681">
    <property type="entry name" value="TRAP_DctM"/>
</dbReference>
<feature type="transmembrane region" description="Helical" evidence="7">
    <location>
        <begin position="397"/>
        <end position="419"/>
    </location>
</feature>
<evidence type="ECO:0000256" key="5">
    <source>
        <dbReference type="ARBA" id="ARBA00022989"/>
    </source>
</evidence>
<comment type="subunit">
    <text evidence="7">The complex comprises the extracytoplasmic solute receptor protein and the two transmembrane proteins.</text>
</comment>
<feature type="transmembrane region" description="Helical" evidence="7">
    <location>
        <begin position="168"/>
        <end position="190"/>
    </location>
</feature>
<dbReference type="PIRSF" id="PIRSF006066">
    <property type="entry name" value="HI0050"/>
    <property type="match status" value="1"/>
</dbReference>
<feature type="transmembrane region" description="Helical" evidence="7">
    <location>
        <begin position="132"/>
        <end position="156"/>
    </location>
</feature>
<evidence type="ECO:0000259" key="8">
    <source>
        <dbReference type="Pfam" id="PF06808"/>
    </source>
</evidence>
<dbReference type="Pfam" id="PF06808">
    <property type="entry name" value="DctM"/>
    <property type="match status" value="1"/>
</dbReference>
<protein>
    <recommendedName>
        <fullName evidence="7">TRAP transporter large permease protein</fullName>
    </recommendedName>
</protein>
<evidence type="ECO:0000313" key="9">
    <source>
        <dbReference type="EMBL" id="GAA5088748.1"/>
    </source>
</evidence>